<proteinExistence type="predicted"/>
<name>A0A8J6U5J0_9HYPH</name>
<protein>
    <submittedName>
        <fullName evidence="1">Uncharacterized protein</fullName>
    </submittedName>
</protein>
<sequence length="63" mass="7232">MHQTATGQRKIATLEYVHSMLGQLRMMAEKERCPMLAYYIEMAFIEAGEVVRSESASVQPRKK</sequence>
<reference evidence="1" key="1">
    <citation type="submission" date="2020-09" db="EMBL/GenBank/DDBJ databases">
        <title>Genome seq and assembly of Tianweitania sp.</title>
        <authorList>
            <person name="Chhetri G."/>
        </authorList>
    </citation>
    <scope>NUCLEOTIDE SEQUENCE</scope>
    <source>
        <strain evidence="1">Rool2</strain>
    </source>
</reference>
<dbReference type="AlphaFoldDB" id="A0A8J6U5J0"/>
<evidence type="ECO:0000313" key="1">
    <source>
        <dbReference type="EMBL" id="MBD0416335.1"/>
    </source>
</evidence>
<accession>A0A8J6U5J0</accession>
<dbReference type="EMBL" id="JACVVX010000005">
    <property type="protein sequence ID" value="MBD0416335.1"/>
    <property type="molecule type" value="Genomic_DNA"/>
</dbReference>
<evidence type="ECO:0000313" key="2">
    <source>
        <dbReference type="Proteomes" id="UP000643405"/>
    </source>
</evidence>
<organism evidence="1 2">
    <name type="scientific">Oryzicola mucosus</name>
    <dbReference type="NCBI Taxonomy" id="2767425"/>
    <lineage>
        <taxon>Bacteria</taxon>
        <taxon>Pseudomonadati</taxon>
        <taxon>Pseudomonadota</taxon>
        <taxon>Alphaproteobacteria</taxon>
        <taxon>Hyphomicrobiales</taxon>
        <taxon>Phyllobacteriaceae</taxon>
        <taxon>Oryzicola</taxon>
    </lineage>
</organism>
<keyword evidence="2" id="KW-1185">Reference proteome</keyword>
<dbReference type="RefSeq" id="WP_188165766.1">
    <property type="nucleotide sequence ID" value="NZ_JACVVX010000005.1"/>
</dbReference>
<comment type="caution">
    <text evidence="1">The sequence shown here is derived from an EMBL/GenBank/DDBJ whole genome shotgun (WGS) entry which is preliminary data.</text>
</comment>
<dbReference type="Proteomes" id="UP000643405">
    <property type="component" value="Unassembled WGS sequence"/>
</dbReference>
<gene>
    <name evidence="1" type="ORF">ICI42_16910</name>
</gene>